<accession>A0A6F8SMB2</accession>
<protein>
    <submittedName>
        <fullName evidence="1">Uncharacterized protein</fullName>
    </submittedName>
</protein>
<dbReference type="Proteomes" id="UP000501727">
    <property type="component" value="Chromosome"/>
</dbReference>
<reference evidence="2" key="1">
    <citation type="journal article" date="2020" name="Microbiol. Resour. Announc.">
        <title>Complete Genome Sequence of Adlercreutzia sp. Strain 8CFCBH1, a Potent Producer of Equol, Isolated from Healthy Japanese Feces.</title>
        <authorList>
            <person name="Ogata Y."/>
            <person name="Sakamoto M."/>
            <person name="Ohkuma M."/>
            <person name="Hattori M."/>
            <person name="Suda W."/>
        </authorList>
    </citation>
    <scope>NUCLEOTIDE SEQUENCE [LARGE SCALE GENOMIC DNA]</scope>
    <source>
        <strain evidence="2">8CFCBH1</strain>
    </source>
</reference>
<reference evidence="2" key="2">
    <citation type="submission" date="2020-03" db="EMBL/GenBank/DDBJ databases">
        <title>Complete Genome Sequence of Adlercreutzia sp. strain 8CFCBH1 Producing Equol, Isolated from Healthy Japanese Feces.</title>
        <authorList>
            <person name="Ogata Y."/>
            <person name="Sakamoto M."/>
            <person name="Ohkuma M."/>
            <person name="Hattori M."/>
            <person name="Suda W."/>
        </authorList>
    </citation>
    <scope>NUCLEOTIDE SEQUENCE [LARGE SCALE GENOMIC DNA]</scope>
    <source>
        <strain evidence="2">8CFCBH1</strain>
    </source>
</reference>
<sequence length="159" mass="18108">MNCTMAKVKVRGKGSVYKMERGKSRGKCRKWQLRAEIDGEFEGDEGYVKTRVFHGTYSEAQDAKDEFVAAIERGEVRRERGMLFPAYAEAWLAERAAKVAYDTLQKNRCHIVCANMHLSKARIEEIRPGRTWMRCTRPSETARALQAGPCPEPTCATYP</sequence>
<dbReference type="AlphaFoldDB" id="A0A6F8SMB2"/>
<gene>
    <name evidence="1" type="ORF">ADCFC_12380</name>
</gene>
<name>A0A6F8SMB2_9ACTN</name>
<proteinExistence type="predicted"/>
<dbReference type="EMBL" id="AP022829">
    <property type="protein sequence ID" value="BCA88740.1"/>
    <property type="molecule type" value="Genomic_DNA"/>
</dbReference>
<evidence type="ECO:0000313" key="1">
    <source>
        <dbReference type="EMBL" id="BCA88740.1"/>
    </source>
</evidence>
<keyword evidence="2" id="KW-1185">Reference proteome</keyword>
<dbReference type="KEGG" id="ahat:ADCFC_13590"/>
<organism evidence="1 2">
    <name type="scientific">Adlercreutzia hattorii</name>
    <dbReference type="NCBI Taxonomy" id="2707299"/>
    <lineage>
        <taxon>Bacteria</taxon>
        <taxon>Bacillati</taxon>
        <taxon>Actinomycetota</taxon>
        <taxon>Coriobacteriia</taxon>
        <taxon>Eggerthellales</taxon>
        <taxon>Eggerthellaceae</taxon>
        <taxon>Adlercreutzia</taxon>
    </lineage>
</organism>
<evidence type="ECO:0000313" key="2">
    <source>
        <dbReference type="Proteomes" id="UP000501727"/>
    </source>
</evidence>